<dbReference type="PROSITE" id="PS50929">
    <property type="entry name" value="ABC_TM1F"/>
    <property type="match status" value="1"/>
</dbReference>
<protein>
    <submittedName>
        <fullName evidence="9">ABC transporter ATP-binding protein</fullName>
    </submittedName>
</protein>
<keyword evidence="2 5" id="KW-0812">Transmembrane</keyword>
<dbReference type="GO" id="GO:0015421">
    <property type="term" value="F:ABC-type oligopeptide transporter activity"/>
    <property type="evidence" value="ECO:0007669"/>
    <property type="project" value="TreeGrafter"/>
</dbReference>
<evidence type="ECO:0000256" key="4">
    <source>
        <dbReference type="ARBA" id="ARBA00023136"/>
    </source>
</evidence>
<comment type="subcellular location">
    <subcellularLocation>
        <location evidence="1">Cell membrane</location>
        <topology evidence="1">Multi-pass membrane protein</topology>
    </subcellularLocation>
</comment>
<dbReference type="GO" id="GO:0005886">
    <property type="term" value="C:plasma membrane"/>
    <property type="evidence" value="ECO:0007669"/>
    <property type="project" value="UniProtKB-SubCell"/>
</dbReference>
<feature type="domain" description="ABC transporter" evidence="7">
    <location>
        <begin position="628"/>
        <end position="877"/>
    </location>
</feature>
<feature type="domain" description="ABC transmembrane type-1" evidence="8">
    <location>
        <begin position="60"/>
        <end position="319"/>
    </location>
</feature>
<feature type="domain" description="Cyclic nucleotide-binding" evidence="6">
    <location>
        <begin position="887"/>
        <end position="990"/>
    </location>
</feature>
<dbReference type="PANTHER" id="PTHR43394:SF1">
    <property type="entry name" value="ATP-BINDING CASSETTE SUB-FAMILY B MEMBER 10, MITOCHONDRIAL"/>
    <property type="match status" value="1"/>
</dbReference>
<reference evidence="9 10" key="1">
    <citation type="submission" date="2018-02" db="EMBL/GenBank/DDBJ databases">
        <title>Whole genome sequencing of endophytic bacterium.</title>
        <authorList>
            <person name="Eedara R."/>
            <person name="Podile A.R."/>
        </authorList>
    </citation>
    <scope>NUCLEOTIDE SEQUENCE [LARGE SCALE GENOMIC DNA]</scope>
    <source>
        <strain evidence="9 10">RP1T</strain>
    </source>
</reference>
<dbReference type="Gene3D" id="3.40.50.300">
    <property type="entry name" value="P-loop containing nucleotide triphosphate hydrolases"/>
    <property type="match status" value="2"/>
</dbReference>
<keyword evidence="4 5" id="KW-0472">Membrane</keyword>
<dbReference type="InterPro" id="IPR011527">
    <property type="entry name" value="ABC1_TM_dom"/>
</dbReference>
<dbReference type="Gene3D" id="2.60.120.10">
    <property type="entry name" value="Jelly Rolls"/>
    <property type="match status" value="1"/>
</dbReference>
<comment type="caution">
    <text evidence="9">The sequence shown here is derived from an EMBL/GenBank/DDBJ whole genome shotgun (WGS) entry which is preliminary data.</text>
</comment>
<proteinExistence type="predicted"/>
<dbReference type="AlphaFoldDB" id="A0A2S9Q5M7"/>
<feature type="transmembrane region" description="Helical" evidence="5">
    <location>
        <begin position="25"/>
        <end position="42"/>
    </location>
</feature>
<sequence>MSSNGDPDRSGLFSFVWRHSKRHQLMLLAATVASFPVLYLSLELPKYILNGALQGHVTPLNHLGLHLDQTTLLVVLCLAFLVCTLANGVIKMQLSIYRGVIGERLIRRLRYKLIAQVLRFPLQRFDTVSQGEVVSMVTAEAEPLSGVMGDAFAQPVFQAGQILTIVAFLFLQNVWLGIAGIGLIPVQAYLIPRMQRYVNRLHHQRVSRVRALSERIGESVAGVADLRQNGGLRYRLAEFSRQLGELYTIRLRIFERKFLIKFVNNSITQLTPFLFFLIGGYLVIHGQLSVGALIAALAASRDIADPWRELLTYWNQAQEASSRYDALLEQFEVPDAPAPAVADADVPRLNGAIHLRDVTVAGLGGVPLLDQVDLLIPGGSLVAIQSADMLVRRALCDLFSGASPPSAGQVAISDLDLAGVSPAVLAARIGVANSTPYLFRGTIAQNTRMPLYLEPRPSDEPSGEVAKALAEATETANSPDRLDIAWGDGGLVGFKDESEVDAWWLDVIEVIGRSEMLLDRALDGYLVSGQHDDLAGRVLALREAVARRLEADGLAGQIDRFEPGAINPGLTIGENLLYGVHHHGETESSHPGEALLAEIASLDIAEQLLAFSIDLASTLVRAFGEVGPRHPLLRRFTTIGPELFERLRSVASKEQARDVAGMSAAERATLLSLLFNIAPSDLGTDFPAELAAAIVAARARHGARLRELAGGTFSSIEAGAYNYDLTVLENLVFGLFVAPSEATRRQIHHVLMAVVEAHGLAGALRLLVGEVRTAIAGTNLSPAVRERIGLGRALIRRPDLVLLDHAMASASEADRRAIWLRLRALLPESTIIVLEPQIAQSEDFDLVVTIRDGRLINGASRPPAPAYHASISGDLQAKVEVLSAVESFRGLKRSQIELLAYASRWMSTKAGDYVFRTGEVPDGAYVVASGSAELRWLNSLGEEELIDTILPGRLIGDLAVILGQTRMVSMIATADLTGLRIGTREFLDIVESDITVALHLLRTVGHHLVEVGEEVITKGAYKPKQPGEIAADRP</sequence>
<dbReference type="InterPro" id="IPR036640">
    <property type="entry name" value="ABC1_TM_sf"/>
</dbReference>
<dbReference type="InterPro" id="IPR003439">
    <property type="entry name" value="ABC_transporter-like_ATP-bd"/>
</dbReference>
<dbReference type="InterPro" id="IPR018490">
    <property type="entry name" value="cNMP-bd_dom_sf"/>
</dbReference>
<dbReference type="Pfam" id="PF00664">
    <property type="entry name" value="ABC_membrane"/>
    <property type="match status" value="1"/>
</dbReference>
<evidence type="ECO:0000256" key="1">
    <source>
        <dbReference type="ARBA" id="ARBA00004651"/>
    </source>
</evidence>
<keyword evidence="10" id="KW-1185">Reference proteome</keyword>
<dbReference type="PROSITE" id="PS50893">
    <property type="entry name" value="ABC_TRANSPORTER_2"/>
    <property type="match status" value="1"/>
</dbReference>
<dbReference type="InterPro" id="IPR027417">
    <property type="entry name" value="P-loop_NTPase"/>
</dbReference>
<gene>
    <name evidence="9" type="ORF">C5L14_25890</name>
</gene>
<evidence type="ECO:0000259" key="6">
    <source>
        <dbReference type="PROSITE" id="PS50042"/>
    </source>
</evidence>
<dbReference type="EMBL" id="PUEJ01000012">
    <property type="protein sequence ID" value="PRH84620.1"/>
    <property type="molecule type" value="Genomic_DNA"/>
</dbReference>
<evidence type="ECO:0000256" key="3">
    <source>
        <dbReference type="ARBA" id="ARBA00022989"/>
    </source>
</evidence>
<feature type="transmembrane region" description="Helical" evidence="5">
    <location>
        <begin position="70"/>
        <end position="90"/>
    </location>
</feature>
<keyword evidence="3 5" id="KW-1133">Transmembrane helix</keyword>
<dbReference type="Proteomes" id="UP000237682">
    <property type="component" value="Unassembled WGS sequence"/>
</dbReference>
<dbReference type="PROSITE" id="PS50042">
    <property type="entry name" value="CNMP_BINDING_3"/>
    <property type="match status" value="1"/>
</dbReference>
<evidence type="ECO:0000256" key="5">
    <source>
        <dbReference type="SAM" id="Phobius"/>
    </source>
</evidence>
<dbReference type="InterPro" id="IPR000595">
    <property type="entry name" value="cNMP-bd_dom"/>
</dbReference>
<keyword evidence="9" id="KW-0067">ATP-binding</keyword>
<dbReference type="SUPFAM" id="SSF90123">
    <property type="entry name" value="ABC transporter transmembrane region"/>
    <property type="match status" value="1"/>
</dbReference>
<dbReference type="RefSeq" id="WP_105864948.1">
    <property type="nucleotide sequence ID" value="NZ_PUEJ01000012.1"/>
</dbReference>
<evidence type="ECO:0000259" key="7">
    <source>
        <dbReference type="PROSITE" id="PS50893"/>
    </source>
</evidence>
<feature type="transmembrane region" description="Helical" evidence="5">
    <location>
        <begin position="273"/>
        <end position="299"/>
    </location>
</feature>
<dbReference type="Gene3D" id="1.20.1560.10">
    <property type="entry name" value="ABC transporter type 1, transmembrane domain"/>
    <property type="match status" value="1"/>
</dbReference>
<dbReference type="SMART" id="SM00100">
    <property type="entry name" value="cNMP"/>
    <property type="match status" value="1"/>
</dbReference>
<dbReference type="PANTHER" id="PTHR43394">
    <property type="entry name" value="ATP-DEPENDENT PERMEASE MDL1, MITOCHONDRIAL"/>
    <property type="match status" value="1"/>
</dbReference>
<evidence type="ECO:0000313" key="9">
    <source>
        <dbReference type="EMBL" id="PRH84620.1"/>
    </source>
</evidence>
<dbReference type="InterPro" id="IPR014710">
    <property type="entry name" value="RmlC-like_jellyroll"/>
</dbReference>
<evidence type="ECO:0000256" key="2">
    <source>
        <dbReference type="ARBA" id="ARBA00022692"/>
    </source>
</evidence>
<dbReference type="OrthoDB" id="9760920at2"/>
<dbReference type="CDD" id="cd00038">
    <property type="entry name" value="CAP_ED"/>
    <property type="match status" value="1"/>
</dbReference>
<accession>A0A2S9Q5M7</accession>
<feature type="transmembrane region" description="Helical" evidence="5">
    <location>
        <begin position="162"/>
        <end position="184"/>
    </location>
</feature>
<dbReference type="Pfam" id="PF00027">
    <property type="entry name" value="cNMP_binding"/>
    <property type="match status" value="1"/>
</dbReference>
<keyword evidence="9" id="KW-0547">Nucleotide-binding</keyword>
<dbReference type="GO" id="GO:0016887">
    <property type="term" value="F:ATP hydrolysis activity"/>
    <property type="evidence" value="ECO:0007669"/>
    <property type="project" value="InterPro"/>
</dbReference>
<dbReference type="SUPFAM" id="SSF52540">
    <property type="entry name" value="P-loop containing nucleoside triphosphate hydrolases"/>
    <property type="match status" value="2"/>
</dbReference>
<name>A0A2S9Q5M7_9HYPH</name>
<dbReference type="CDD" id="cd07346">
    <property type="entry name" value="ABC_6TM_exporters"/>
    <property type="match status" value="1"/>
</dbReference>
<dbReference type="GO" id="GO:0005524">
    <property type="term" value="F:ATP binding"/>
    <property type="evidence" value="ECO:0007669"/>
    <property type="project" value="UniProtKB-KW"/>
</dbReference>
<organism evidence="9 10">
    <name type="scientific">Labrys okinawensis</name>
    <dbReference type="NCBI Taxonomy" id="346911"/>
    <lineage>
        <taxon>Bacteria</taxon>
        <taxon>Pseudomonadati</taxon>
        <taxon>Pseudomonadota</taxon>
        <taxon>Alphaproteobacteria</taxon>
        <taxon>Hyphomicrobiales</taxon>
        <taxon>Xanthobacteraceae</taxon>
        <taxon>Labrys</taxon>
    </lineage>
</organism>
<dbReference type="SUPFAM" id="SSF51206">
    <property type="entry name" value="cAMP-binding domain-like"/>
    <property type="match status" value="1"/>
</dbReference>
<evidence type="ECO:0000313" key="10">
    <source>
        <dbReference type="Proteomes" id="UP000237682"/>
    </source>
</evidence>
<dbReference type="InterPro" id="IPR039421">
    <property type="entry name" value="Type_1_exporter"/>
</dbReference>
<evidence type="ECO:0000259" key="8">
    <source>
        <dbReference type="PROSITE" id="PS50929"/>
    </source>
</evidence>